<reference evidence="4 5" key="2">
    <citation type="journal article" date="2016" name="Int. J. Syst. Evol. Microbiol.">
        <title>Flavisolibacter tropicus sp. nov., isolated from tropical soil.</title>
        <authorList>
            <person name="Lee J.J."/>
            <person name="Kang M.S."/>
            <person name="Kim G.S."/>
            <person name="Lee C.S."/>
            <person name="Lim S."/>
            <person name="Lee J."/>
            <person name="Roh S.H."/>
            <person name="Kang H."/>
            <person name="Ha J.M."/>
            <person name="Bae S."/>
            <person name="Jung H.Y."/>
            <person name="Kim M.K."/>
        </authorList>
    </citation>
    <scope>NUCLEOTIDE SEQUENCE [LARGE SCALE GENOMIC DNA]</scope>
    <source>
        <strain evidence="4 5">LCS9</strain>
    </source>
</reference>
<feature type="domain" description="Ig-like" evidence="3">
    <location>
        <begin position="1925"/>
        <end position="2006"/>
    </location>
</feature>
<dbReference type="InterPro" id="IPR003599">
    <property type="entry name" value="Ig_sub"/>
</dbReference>
<dbReference type="InterPro" id="IPR007110">
    <property type="entry name" value="Ig-like_dom"/>
</dbReference>
<dbReference type="OrthoDB" id="9760282at2"/>
<dbReference type="Proteomes" id="UP000077177">
    <property type="component" value="Chromosome"/>
</dbReference>
<gene>
    <name evidence="4" type="ORF">SY85_24910</name>
</gene>
<dbReference type="STRING" id="1492898.SY85_24910"/>
<evidence type="ECO:0000259" key="3">
    <source>
        <dbReference type="PROSITE" id="PS50835"/>
    </source>
</evidence>
<protein>
    <recommendedName>
        <fullName evidence="6">Ig-like domain-containing protein</fullName>
    </recommendedName>
</protein>
<evidence type="ECO:0000259" key="2">
    <source>
        <dbReference type="PROSITE" id="PS50825"/>
    </source>
</evidence>
<reference evidence="5" key="1">
    <citation type="submission" date="2015-01" db="EMBL/GenBank/DDBJ databases">
        <title>Flavisolibacter sp./LCS9/ whole genome sequencing.</title>
        <authorList>
            <person name="Kim M.K."/>
            <person name="Srinivasan S."/>
            <person name="Lee J.-J."/>
        </authorList>
    </citation>
    <scope>NUCLEOTIDE SEQUENCE [LARGE SCALE GENOMIC DNA]</scope>
    <source>
        <strain evidence="5">LCS9</strain>
    </source>
</reference>
<organism evidence="4 5">
    <name type="scientific">Flavisolibacter tropicus</name>
    <dbReference type="NCBI Taxonomy" id="1492898"/>
    <lineage>
        <taxon>Bacteria</taxon>
        <taxon>Pseudomonadati</taxon>
        <taxon>Bacteroidota</taxon>
        <taxon>Chitinophagia</taxon>
        <taxon>Chitinophagales</taxon>
        <taxon>Chitinophagaceae</taxon>
        <taxon>Flavisolibacter</taxon>
    </lineage>
</organism>
<dbReference type="PROSITE" id="PS50835">
    <property type="entry name" value="IG_LIKE"/>
    <property type="match status" value="1"/>
</dbReference>
<dbReference type="SMART" id="SM00409">
    <property type="entry name" value="IG"/>
    <property type="match status" value="3"/>
</dbReference>
<dbReference type="Pfam" id="PF19081">
    <property type="entry name" value="Ig_7"/>
    <property type="match status" value="1"/>
</dbReference>
<dbReference type="Gene3D" id="2.60.40.740">
    <property type="match status" value="13"/>
</dbReference>
<proteinExistence type="predicted"/>
<dbReference type="EMBL" id="CP011390">
    <property type="protein sequence ID" value="ANE53219.1"/>
    <property type="molecule type" value="Genomic_DNA"/>
</dbReference>
<dbReference type="InterPro" id="IPR036179">
    <property type="entry name" value="Ig-like_dom_sf"/>
</dbReference>
<sequence>MVNLSAKTGSLLYGIYHDSKLLPVRKTSFIIVSLWLLITNSLQGQSPAFFQNSNDEFVYYSPVKQRIITSTPGGGNWSADSTWVGGVVPTLNDDVIILSTATITVNSLSAECRNLSILGFLHFNDATTINIHGNWQNDGFVDAGKGTVVFKGKGNALITGSAPSILNDLVIDKGNSASSIIETNGTGQISNTGNIILQNGLLKLSTGVFKFNSSPIIPSSAGIWVNGATLNGGDFSYINRGIVRITNGIANFGTGIDNRVLIQHAGYFEVSGGVVSIAGRIENTADETPVEGPPSSGVLISGGVLHISTIGNRDKETGSFHMSANSNLNINGGTIIIQNPNSASPHSNDINIISGTGKKSIIGGTFEIGDEATAIDKTFFINTSLPLYNLSINQVSAPKVSLSSPLKVENQLQLNGHLLLNNNSLILGVNAAAIGGKLGLNGGMIICNNGINGGEVRKLVSRDEVYFFPLGENTGTTEYSPLVVKLKPGKITEDAYIGVKVINETPTNLPSSKDRIQRFWTFTKKGIEVSSYELQGTFLANDIIGSKDKVGVGQFDGNVWKRKGQIDVNAKTLTISGLNENSHELIFTGITLDDCASNPPPTPTGNDQVECAATSLQTLTAVATVSSGFSVIWYDAAVGGNSVVDPILNTVGTRTYYAASKDNTTGCESVARTAIKLTINSVPTVSNANIDDVKCFGQSTGGVSVSVSGGTGTYTYLWNNGATTKDLTNVAAGTYTLTITDANGCSTTTTQTVNQPAAALAATSSKTDVKCFGQSTGGVSVSVSGGTGTYTYLWNNGATTKDLTNVAAGTYTLTITDANGCSTTTTQTVNQPAAALAATSSKTDVKCFGQSTGGVSVSVSGGTGTYTYLWNNGATTKDLTNVAAGTYTLTITDANGCSTTTTQTVNQPAAALAATSSKTDVKCFGQSTGGVSVSVSGGTGTYTYLWNNGATTKDLTNVAAGTYTLTITDANGCSTTTTQTVNQPAAALAATSSKTDVKCFGQSTGGVSVSVSGGTGTYTYLWNNGATTKDLTNVAAGTYTLTITDANGCSTTTTQTVNQPAAALAATSSKTDVKCFGQSTGGVSVSVSGGTGTYTYLWNNGATTKDLTNVAAGTYTLTITDANGCSTTTTQTVNQPAAALAATSSKTDVKCFGQSTGGVSVSVSGGTGTYTYLWNNGATTKDLTNVAAGTYTLTITDANGCSTTTTQTVNQPAAALAATSSKTDVKCFGQSTGGVSVSVSGGTGTYTYLWNNGATTKDLTNVAAGTYTLTITDANGCSTTTTQTVNQPAAALAATSSKTDVKCFGQSTGGVSVSVSGGTGTYTYLWNNGATTKDLTNVAAGTYTLTITDANGCSTTTTQTVNQPAAALAATSSKTDVKCFGQSTGGVSVSVSGGTGTYTYLWNNGATTKDLTNVAAGTYTLTITDANGCSTTTTQTVNQPAAALAATSSKTDVKCFGQSTGGVSVSVSGGTGTYTYLWNNGATTKDLTNVAAGTYTLTITDANGCSTTTTQTVNQPAAALAATSSKTDVKCFGQSTGGVSVSVSGGTGTYTYLWNNGATTKDLTNVAAGTYTLTITDANGCSTTTTQTVNQPAAALAATSSKTDVKCFGQSTGGVSVSVSGGTGTYTYLWNNGATTKDLTNVAAGTYTLTITDANGCSTTTTQTVNQPAAALAATSSKTDVKCFGQSTGGVSVSVSGGTGTYTYLWNNGATTKDLTNVAAGTYTLTITDANGCSTTTTQTVNQPAAALSVTAINSNSPVCSGNVLTLTSSGTGGTNPYSYNWSGPNGFSSTSQNPSISNVQTSATGTYTVIITDANGCTATASTSVAINQTVIPSVSIAANPGNNICAGTSVTFTATPINGGIIPSYQWQVNGVNVGTNSPTFTSNSLSNTDKVTVILTSNTVCPSPASVTSNTITMAVNDLVTPSVSISPSANNICAGSSVTFTATAINGGTNPSYQWQVNGVNVGTNSPSFTSNSLSNTDKVTVILTSNANCASPTTATSSSVTMTVLPIPVPSVTVIASSNNICPSTQVTFTATPTNGGSNPTYQWKVNGVNAGTNSSIFTSSSLNNGDKVTVVMTSNAPCASPSTATSTEVVMTVLPAPVPSVTVAASANNICPGETINFSATPVNGGTSPSYQWQVNGVNVGTNSNTFSSSTLNNGDKVTVVMTSNEPCAKPTAASQTITITVRPAIPATPGSISGTANQCINRTGLIYSITTVPNATSYTWTLPTGWSITSGQGTASITVSTTGTAVSGNITVIATNSCGSSSAQTFPVTVTTGTPPPPGVITGTTAICPTKTLTYSIEPVAGATSYNWTVPTNWSITSGQGSTSVVVQAPNNAQSGNIAVVATNVCGSSTASILSVVVGSSGSVNAGPDQTICAGTSSVILAGAISGVINNDKEWDWVITGGTIVDPSRLNSVYNLPAGFTSGSITVKLVSNQTTVACPTVEDEMVITIKPLPSASISVTGANPVCAGSTSIITFTATPNTTVIYNVNNGANQTINIDGSGTANLTTAALNSNTAYKLVSVNYTTAPPCLQTLPASAAVIVNVTPLPTVSAGGPDVVCQSATPSAITLTGASVGGSATTGAWSITSGGGTLSNTAQTNNPAGVTYTPAPGFSGIVTLTLTTNAPAPCQAISGTRTITVNPLPTVSAGGPDVVCQSATPSAITLTGASVGGSATTGAWSITSGGGTLSNTAQTNNPAGVTYTPAPGFSGIVTLTLTTNAPAPCQAISGTRTITVNPLPTVSAGAAQTICSNGTATLNGSFAGGATSATWTTSGSGTFSNNTPSAVYTPSAADISAGSVTLTYTTNDPAGPCLAVSASTLLTIKKAVVITTQPINTSVCAGASVDLSVAAVGDGLTYQWYKGTAPSGTLVVNSSNISGAQSPTLHFNQADVANDGTYYVVISGAAPCGPVTSAQRTLSVDRAITITTQPTSQTFCAGTTASFTVVANANGAPITYQWRKNGIAIPGQTGATLSLANIIAGDAGNYDVVITGPSGYTCSSATSSAASLTVNPNSTLTLTSGNSTQNICINSVPPVITYTMGGGATGISVTGLPPGMIGVFSNGVLTIKNSPTTAGTYNYTVTTTGICNNPTLTGTIIVDPAPVGGTLSPNVTNACGATNNGTITLSGQAGNVIRWESSTNGGGTWSTINNTSNTLSYTNLSQTTLYRAVIQSGVCALAYSTNSVVSVVPPIAPTATRSPSEICLGQSSNLNANSNLPLNWSGIDATFNQANPAGWRITQNGTEINFPANADNASTFPWSETNGPKTPFNGGVTYNNLQSDGKFAITSGQVITTMETPVFSTIGMTSAVLQFYQALVFAAGASGKIEISTDGGATYNQTLAQFNGPLNIGNPASSWEQLNIDLTNYLGLSNLRIRFSYNGANNSNWALDGLKVQPPGPNVIYNWTLIDPSGVASPYYLNATNQAGVTATPTAPGTYTYQVATTVGGCPGGTSNVTVVVKPLPTCDITGPSTVCPSATTTFSGPDVAGYTYQWSISGGGTISGSTTGKTVTVVSNGTCGTYTLSLITRLNNCPSTACTKIVNIVDVQAPVITLAPPGVLGCNPTAAQIAAAFGTASVSDNCPIPLTATGVVGAETLVSGCTYSSTKSWTVTDACGNTGTTTQTISFTRDIVPPVINCPPTQVFCVINSNTYTIPSPVTSDNCNGALTITFQITGATTRSGTGSDASGIFNVGVSIITWTVTDACGNSNTCTTQVTINPKPTPIIYHN</sequence>
<name>A0A172U1J3_9BACT</name>
<dbReference type="PROSITE" id="PS50825">
    <property type="entry name" value="HYR"/>
    <property type="match status" value="1"/>
</dbReference>
<dbReference type="Pfam" id="PF13573">
    <property type="entry name" value="SprB"/>
    <property type="match status" value="14"/>
</dbReference>
<dbReference type="KEGG" id="fla:SY85_24910"/>
<dbReference type="Pfam" id="PF19408">
    <property type="entry name" value="PKD_6"/>
    <property type="match status" value="3"/>
</dbReference>
<dbReference type="InterPro" id="IPR045829">
    <property type="entry name" value="PKD_6"/>
</dbReference>
<dbReference type="InterPro" id="IPR044023">
    <property type="entry name" value="Ig_7"/>
</dbReference>
<dbReference type="PATRIC" id="fig|1492898.3.peg.5411"/>
<dbReference type="InterPro" id="IPR013783">
    <property type="entry name" value="Ig-like_fold"/>
</dbReference>
<feature type="domain" description="HYR" evidence="2">
    <location>
        <begin position="3630"/>
        <end position="3720"/>
    </location>
</feature>
<dbReference type="Gene3D" id="2.60.40.10">
    <property type="entry name" value="Immunoglobulins"/>
    <property type="match status" value="7"/>
</dbReference>
<dbReference type="InterPro" id="IPR025667">
    <property type="entry name" value="SprB_repeat"/>
</dbReference>
<evidence type="ECO:0000256" key="1">
    <source>
        <dbReference type="ARBA" id="ARBA00022737"/>
    </source>
</evidence>
<accession>A0A172U1J3</accession>
<evidence type="ECO:0000313" key="4">
    <source>
        <dbReference type="EMBL" id="ANE53219.1"/>
    </source>
</evidence>
<keyword evidence="1" id="KW-0677">Repeat</keyword>
<dbReference type="SUPFAM" id="SSF49299">
    <property type="entry name" value="PKD domain"/>
    <property type="match status" value="1"/>
</dbReference>
<dbReference type="SUPFAM" id="SSF48726">
    <property type="entry name" value="Immunoglobulin"/>
    <property type="match status" value="2"/>
</dbReference>
<evidence type="ECO:0008006" key="6">
    <source>
        <dbReference type="Google" id="ProtNLM"/>
    </source>
</evidence>
<dbReference type="InterPro" id="IPR035986">
    <property type="entry name" value="PKD_dom_sf"/>
</dbReference>
<keyword evidence="5" id="KW-1185">Reference proteome</keyword>
<dbReference type="InterPro" id="IPR003410">
    <property type="entry name" value="HYR_dom"/>
</dbReference>
<evidence type="ECO:0000313" key="5">
    <source>
        <dbReference type="Proteomes" id="UP000077177"/>
    </source>
</evidence>
<dbReference type="RefSeq" id="WP_066409142.1">
    <property type="nucleotide sequence ID" value="NZ_CP011390.1"/>
</dbReference>